<evidence type="ECO:0000256" key="1">
    <source>
        <dbReference type="ARBA" id="ARBA00022737"/>
    </source>
</evidence>
<keyword evidence="3" id="KW-1133">Transmembrane helix</keyword>
<feature type="compositionally biased region" description="Basic and acidic residues" evidence="2">
    <location>
        <begin position="234"/>
        <end position="255"/>
    </location>
</feature>
<gene>
    <name evidence="5" type="ORF">G7084_06945</name>
</gene>
<evidence type="ECO:0000313" key="6">
    <source>
        <dbReference type="Proteomes" id="UP000500741"/>
    </source>
</evidence>
<keyword evidence="3" id="KW-0472">Membrane</keyword>
<keyword evidence="3" id="KW-0812">Transmembrane</keyword>
<dbReference type="KEGG" id="wco:G7084_06945"/>
<name>A0A6G8B166_9LACO</name>
<evidence type="ECO:0000256" key="3">
    <source>
        <dbReference type="SAM" id="Phobius"/>
    </source>
</evidence>
<evidence type="ECO:0000256" key="2">
    <source>
        <dbReference type="SAM" id="MobiDB-lite"/>
    </source>
</evidence>
<accession>A0A6G8B166</accession>
<feature type="transmembrane region" description="Helical" evidence="3">
    <location>
        <begin position="289"/>
        <end position="308"/>
    </location>
</feature>
<dbReference type="InterPro" id="IPR009459">
    <property type="entry name" value="MucBP_dom"/>
</dbReference>
<evidence type="ECO:0000259" key="4">
    <source>
        <dbReference type="Pfam" id="PF06458"/>
    </source>
</evidence>
<sequence>MNNFNGAKDADTYVWEPVKGAHVTVKYVDETGKALAQDNTLKGNIGRTYTAEKQTIPGFVFQSAKAGNETGKFTDQAQTVTMVYKKVTTATPTKPVVNGKVTVKYVDEANRELAKTEALTGKAGDHYTTKQKDINGYTIKKVQGTENGIFKASDQTVTYVYTKNPKKGADVTVKYTDENGQELAKSEVKTGNIGDKYTTAKKELTGYTFKEVKGSTNGEFTDKAQTVTYIYTRNDDNTVKPSDPAKPDIPDHSDDTDQPADNNSTVNNVVNNVVERVQTMLPKTSTEKVTLVGIVSVGLASLAGLVVWKKRK</sequence>
<protein>
    <submittedName>
        <fullName evidence="5">LPXTG cell wall anchor domain-containing protein</fullName>
    </submittedName>
</protein>
<dbReference type="Proteomes" id="UP000500741">
    <property type="component" value="Chromosome"/>
</dbReference>
<dbReference type="NCBIfam" id="TIGR01167">
    <property type="entry name" value="LPXTG_anchor"/>
    <property type="match status" value="1"/>
</dbReference>
<feature type="domain" description="MucBP" evidence="4">
    <location>
        <begin position="170"/>
        <end position="232"/>
    </location>
</feature>
<dbReference type="Gene3D" id="3.10.20.320">
    <property type="entry name" value="Putative peptidoglycan bound protein (lpxtg motif)"/>
    <property type="match status" value="3"/>
</dbReference>
<dbReference type="EMBL" id="CP049888">
    <property type="protein sequence ID" value="QIL51054.1"/>
    <property type="molecule type" value="Genomic_DNA"/>
</dbReference>
<feature type="region of interest" description="Disordered" evidence="2">
    <location>
        <begin position="234"/>
        <end position="265"/>
    </location>
</feature>
<dbReference type="Pfam" id="PF06458">
    <property type="entry name" value="MucBP"/>
    <property type="match status" value="3"/>
</dbReference>
<feature type="domain" description="MucBP" evidence="4">
    <location>
        <begin position="100"/>
        <end position="162"/>
    </location>
</feature>
<evidence type="ECO:0000313" key="5">
    <source>
        <dbReference type="EMBL" id="QIL51054.1"/>
    </source>
</evidence>
<keyword evidence="1" id="KW-0677">Repeat</keyword>
<keyword evidence="6" id="KW-1185">Reference proteome</keyword>
<organism evidence="5 6">
    <name type="scientific">Weissella coleopterorum</name>
    <dbReference type="NCBI Taxonomy" id="2714949"/>
    <lineage>
        <taxon>Bacteria</taxon>
        <taxon>Bacillati</taxon>
        <taxon>Bacillota</taxon>
        <taxon>Bacilli</taxon>
        <taxon>Lactobacillales</taxon>
        <taxon>Lactobacillaceae</taxon>
        <taxon>Weissella</taxon>
    </lineage>
</organism>
<dbReference type="RefSeq" id="WP_166011261.1">
    <property type="nucleotide sequence ID" value="NZ_CP049888.1"/>
</dbReference>
<reference evidence="5 6" key="1">
    <citation type="submission" date="2020-03" db="EMBL/GenBank/DDBJ databases">
        <title>Weissella sp. nov., isolated from Cybister lewisianus.</title>
        <authorList>
            <person name="Hyun D.-W."/>
            <person name="Bae J.-W."/>
        </authorList>
    </citation>
    <scope>NUCLEOTIDE SEQUENCE [LARGE SCALE GENOMIC DNA]</scope>
    <source>
        <strain evidence="5 6">HDW19</strain>
    </source>
</reference>
<feature type="domain" description="MucBP" evidence="4">
    <location>
        <begin position="23"/>
        <end position="85"/>
    </location>
</feature>
<dbReference type="AlphaFoldDB" id="A0A6G8B166"/>
<proteinExistence type="predicted"/>